<dbReference type="SUPFAM" id="SSF102405">
    <property type="entry name" value="MCP/YpsA-like"/>
    <property type="match status" value="1"/>
</dbReference>
<feature type="region of interest" description="Disordered" evidence="2">
    <location>
        <begin position="372"/>
        <end position="463"/>
    </location>
</feature>
<dbReference type="InterPro" id="IPR057666">
    <property type="entry name" value="DrpA_SLOG"/>
</dbReference>
<dbReference type="AlphaFoldDB" id="A0A5E4SR03"/>
<evidence type="ECO:0000259" key="3">
    <source>
        <dbReference type="Pfam" id="PF02481"/>
    </source>
</evidence>
<name>A0A5E4SR03_9BURK</name>
<organism evidence="5 6">
    <name type="scientific">Pandoraea anhela</name>
    <dbReference type="NCBI Taxonomy" id="2508295"/>
    <lineage>
        <taxon>Bacteria</taxon>
        <taxon>Pseudomonadati</taxon>
        <taxon>Pseudomonadota</taxon>
        <taxon>Betaproteobacteria</taxon>
        <taxon>Burkholderiales</taxon>
        <taxon>Burkholderiaceae</taxon>
        <taxon>Pandoraea</taxon>
    </lineage>
</organism>
<evidence type="ECO:0000313" key="6">
    <source>
        <dbReference type="Proteomes" id="UP000406256"/>
    </source>
</evidence>
<dbReference type="PANTHER" id="PTHR43022">
    <property type="entry name" value="PROTEIN SMF"/>
    <property type="match status" value="1"/>
</dbReference>
<dbReference type="NCBIfam" id="TIGR00732">
    <property type="entry name" value="dprA"/>
    <property type="match status" value="1"/>
</dbReference>
<proteinExistence type="inferred from homology"/>
<evidence type="ECO:0000313" key="5">
    <source>
        <dbReference type="EMBL" id="VVD77895.1"/>
    </source>
</evidence>
<comment type="similarity">
    <text evidence="1">Belongs to the DprA/Smf family.</text>
</comment>
<evidence type="ECO:0000256" key="1">
    <source>
        <dbReference type="ARBA" id="ARBA00006525"/>
    </source>
</evidence>
<feature type="domain" description="DprA winged helix" evidence="4">
    <location>
        <begin position="452"/>
        <end position="509"/>
    </location>
</feature>
<sequence>MKNFSIALPPVLAIETPAVAGNARPTCLTDAPCAAGDAPATHVAHLDHLAPVASTPTAAPPAPQARIGADREEIADWLRLCHTPGVPPGAVRRLLTAFGPPAAIFGVSRAALADVIPREIATRLLARTSPELHARIALTREWADRPGCAVVTLCEPAYPRALLTLGDPPPILYCRGDAGLANRTGNAGDMAAALVGSRRATPQGRDNARHFARALGDAGVTVVSGLAAGIDAAAHEGALETVGGTCAVIGTGADVVYPARHRALAERVAARGLLLSAFPIGTPPRPEHFPRRNRLIAALARCTVVMEATTHSGSLITARLAGELGRDVLAVPGSIHAPQSQGCHVLIRDGATLAGCVEDVFEAMGIAAPVTSASAARDTGRPCSTARRPRTHSGASPAATPTCDDVPRGHDGWDGDRNDDGSDGGSNEGSDVGNATRPAAVHATMQRESPTSGASTAPPPGTTAILEALGYDPVSADTLRERSGLSIAAVLSQLGALELDGRIARLPGGRFVRREPPERR</sequence>
<reference evidence="5 6" key="1">
    <citation type="submission" date="2019-08" db="EMBL/GenBank/DDBJ databases">
        <authorList>
            <person name="Peeters C."/>
        </authorList>
    </citation>
    <scope>NUCLEOTIDE SEQUENCE [LARGE SCALE GENOMIC DNA]</scope>
    <source>
        <strain evidence="5 6">LMG 31108</strain>
    </source>
</reference>
<dbReference type="GO" id="GO:0009294">
    <property type="term" value="P:DNA-mediated transformation"/>
    <property type="evidence" value="ECO:0007669"/>
    <property type="project" value="InterPro"/>
</dbReference>
<dbReference type="InterPro" id="IPR036388">
    <property type="entry name" value="WH-like_DNA-bd_sf"/>
</dbReference>
<dbReference type="InterPro" id="IPR041614">
    <property type="entry name" value="DprA_WH"/>
</dbReference>
<dbReference type="Gene3D" id="3.40.50.450">
    <property type="match status" value="1"/>
</dbReference>
<dbReference type="Gene3D" id="1.10.10.10">
    <property type="entry name" value="Winged helix-like DNA-binding domain superfamily/Winged helix DNA-binding domain"/>
    <property type="match status" value="1"/>
</dbReference>
<protein>
    <submittedName>
        <fullName evidence="5">SMF protein</fullName>
    </submittedName>
</protein>
<accession>A0A5E4SR03</accession>
<feature type="compositionally biased region" description="Basic and acidic residues" evidence="2">
    <location>
        <begin position="405"/>
        <end position="420"/>
    </location>
</feature>
<dbReference type="InterPro" id="IPR003488">
    <property type="entry name" value="DprA"/>
</dbReference>
<evidence type="ECO:0000256" key="2">
    <source>
        <dbReference type="SAM" id="MobiDB-lite"/>
    </source>
</evidence>
<keyword evidence="6" id="KW-1185">Reference proteome</keyword>
<dbReference type="EMBL" id="CABPSB010000002">
    <property type="protein sequence ID" value="VVD77895.1"/>
    <property type="molecule type" value="Genomic_DNA"/>
</dbReference>
<evidence type="ECO:0000259" key="4">
    <source>
        <dbReference type="Pfam" id="PF17782"/>
    </source>
</evidence>
<dbReference type="Pfam" id="PF17782">
    <property type="entry name" value="WHD_DprA"/>
    <property type="match status" value="1"/>
</dbReference>
<dbReference type="Pfam" id="PF02481">
    <property type="entry name" value="DNA_processg_A"/>
    <property type="match status" value="1"/>
</dbReference>
<dbReference type="PANTHER" id="PTHR43022:SF1">
    <property type="entry name" value="PROTEIN SMF"/>
    <property type="match status" value="1"/>
</dbReference>
<dbReference type="Proteomes" id="UP000406256">
    <property type="component" value="Unassembled WGS sequence"/>
</dbReference>
<gene>
    <name evidence="5" type="ORF">PAN31108_00955</name>
</gene>
<feature type="domain" description="Smf/DprA SLOG" evidence="3">
    <location>
        <begin position="150"/>
        <end position="364"/>
    </location>
</feature>